<feature type="region of interest" description="Disordered" evidence="1">
    <location>
        <begin position="229"/>
        <end position="265"/>
    </location>
</feature>
<keyword evidence="2" id="KW-0812">Transmembrane</keyword>
<sequence length="265" mass="27707">MLRDMSYSENTVPPQQYAAPVPRPKLGQPQAAGTAHSNRWLLSLVTTSLGGYLLLSSLSGQVTQVLSGAEYMRDLGFSFGLLLTLDLLFALAVVLLGLFFATASLARRGLAAGIVTAAVIVVALFQAVRFSMGFGGATAFVAFTVADPYVMLPLALGAAWLVVRYRPALTFAALVLVIILALVHWALLTFGADSATSSLVMLLLSASVTAAIGWAGVIASRLFGRDRAASAPAPSAAGPYIGQPQQSPPAHTQQNDRPAERGPVI</sequence>
<feature type="region of interest" description="Disordered" evidence="1">
    <location>
        <begin position="1"/>
        <end position="31"/>
    </location>
</feature>
<dbReference type="EMBL" id="FXAY01000002">
    <property type="protein sequence ID" value="SMG31788.1"/>
    <property type="molecule type" value="Genomic_DNA"/>
</dbReference>
<reference evidence="4" key="1">
    <citation type="submission" date="2017-04" db="EMBL/GenBank/DDBJ databases">
        <authorList>
            <person name="Varghese N."/>
            <person name="Submissions S."/>
        </authorList>
    </citation>
    <scope>NUCLEOTIDE SEQUENCE [LARGE SCALE GENOMIC DNA]</scope>
    <source>
        <strain evidence="4">VKM Ac-2510</strain>
    </source>
</reference>
<gene>
    <name evidence="3" type="ORF">SAMN06296010_1844</name>
</gene>
<dbReference type="RefSeq" id="WP_085485069.1">
    <property type="nucleotide sequence ID" value="NZ_FXAY01000002.1"/>
</dbReference>
<feature type="transmembrane region" description="Helical" evidence="2">
    <location>
        <begin position="140"/>
        <end position="162"/>
    </location>
</feature>
<keyword evidence="4" id="KW-1185">Reference proteome</keyword>
<dbReference type="AlphaFoldDB" id="A0A1X7JVE9"/>
<evidence type="ECO:0000313" key="3">
    <source>
        <dbReference type="EMBL" id="SMG31788.1"/>
    </source>
</evidence>
<feature type="transmembrane region" description="Helical" evidence="2">
    <location>
        <begin position="79"/>
        <end position="102"/>
    </location>
</feature>
<evidence type="ECO:0000256" key="2">
    <source>
        <dbReference type="SAM" id="Phobius"/>
    </source>
</evidence>
<accession>A0A1X7JVE9</accession>
<dbReference type="Proteomes" id="UP000193244">
    <property type="component" value="Unassembled WGS sequence"/>
</dbReference>
<keyword evidence="2" id="KW-1133">Transmembrane helix</keyword>
<feature type="transmembrane region" description="Helical" evidence="2">
    <location>
        <begin position="199"/>
        <end position="219"/>
    </location>
</feature>
<organism evidence="3 4">
    <name type="scientific">Agreia pratensis</name>
    <dbReference type="NCBI Taxonomy" id="150121"/>
    <lineage>
        <taxon>Bacteria</taxon>
        <taxon>Bacillati</taxon>
        <taxon>Actinomycetota</taxon>
        <taxon>Actinomycetes</taxon>
        <taxon>Micrococcales</taxon>
        <taxon>Microbacteriaceae</taxon>
        <taxon>Agreia</taxon>
    </lineage>
</organism>
<evidence type="ECO:0000313" key="4">
    <source>
        <dbReference type="Proteomes" id="UP000193244"/>
    </source>
</evidence>
<name>A0A1X7JVE9_9MICO</name>
<evidence type="ECO:0000256" key="1">
    <source>
        <dbReference type="SAM" id="MobiDB-lite"/>
    </source>
</evidence>
<protein>
    <submittedName>
        <fullName evidence="3">Uncharacterized protein</fullName>
    </submittedName>
</protein>
<feature type="transmembrane region" description="Helical" evidence="2">
    <location>
        <begin position="109"/>
        <end position="128"/>
    </location>
</feature>
<feature type="compositionally biased region" description="Polar residues" evidence="1">
    <location>
        <begin position="243"/>
        <end position="256"/>
    </location>
</feature>
<proteinExistence type="predicted"/>
<feature type="transmembrane region" description="Helical" evidence="2">
    <location>
        <begin position="40"/>
        <end position="59"/>
    </location>
</feature>
<feature type="transmembrane region" description="Helical" evidence="2">
    <location>
        <begin position="169"/>
        <end position="187"/>
    </location>
</feature>
<keyword evidence="2" id="KW-0472">Membrane</keyword>